<name>A0A8X6PAU8_NEPPI</name>
<gene>
    <name evidence="2" type="ORF">NPIL_7611</name>
</gene>
<dbReference type="EMBL" id="BMAW01067047">
    <property type="protein sequence ID" value="GFT57918.1"/>
    <property type="molecule type" value="Genomic_DNA"/>
</dbReference>
<evidence type="ECO:0000313" key="3">
    <source>
        <dbReference type="Proteomes" id="UP000887013"/>
    </source>
</evidence>
<protein>
    <submittedName>
        <fullName evidence="2">Uncharacterized protein</fullName>
    </submittedName>
</protein>
<comment type="caution">
    <text evidence="2">The sequence shown here is derived from an EMBL/GenBank/DDBJ whole genome shotgun (WGS) entry which is preliminary data.</text>
</comment>
<dbReference type="Proteomes" id="UP000887013">
    <property type="component" value="Unassembled WGS sequence"/>
</dbReference>
<dbReference type="AlphaFoldDB" id="A0A8X6PAU8"/>
<evidence type="ECO:0000313" key="2">
    <source>
        <dbReference type="EMBL" id="GFT57918.1"/>
    </source>
</evidence>
<organism evidence="2 3">
    <name type="scientific">Nephila pilipes</name>
    <name type="common">Giant wood spider</name>
    <name type="synonym">Nephila maculata</name>
    <dbReference type="NCBI Taxonomy" id="299642"/>
    <lineage>
        <taxon>Eukaryota</taxon>
        <taxon>Metazoa</taxon>
        <taxon>Ecdysozoa</taxon>
        <taxon>Arthropoda</taxon>
        <taxon>Chelicerata</taxon>
        <taxon>Arachnida</taxon>
        <taxon>Araneae</taxon>
        <taxon>Araneomorphae</taxon>
        <taxon>Entelegynae</taxon>
        <taxon>Araneoidea</taxon>
        <taxon>Nephilidae</taxon>
        <taxon>Nephila</taxon>
    </lineage>
</organism>
<sequence length="95" mass="10661">MTSFHLMYTKRGHKLARGKIREYNPPLFVQILLGLSGHCPYVTPSSRNPPHPSIDPHWSFLKGRALVDSHTDSLSGPRATESRELPRVAETSDDP</sequence>
<reference evidence="2" key="1">
    <citation type="submission" date="2020-08" db="EMBL/GenBank/DDBJ databases">
        <title>Multicomponent nature underlies the extraordinary mechanical properties of spider dragline silk.</title>
        <authorList>
            <person name="Kono N."/>
            <person name="Nakamura H."/>
            <person name="Mori M."/>
            <person name="Yoshida Y."/>
            <person name="Ohtoshi R."/>
            <person name="Malay A.D."/>
            <person name="Moran D.A.P."/>
            <person name="Tomita M."/>
            <person name="Numata K."/>
            <person name="Arakawa K."/>
        </authorList>
    </citation>
    <scope>NUCLEOTIDE SEQUENCE</scope>
</reference>
<feature type="region of interest" description="Disordered" evidence="1">
    <location>
        <begin position="69"/>
        <end position="95"/>
    </location>
</feature>
<evidence type="ECO:0000256" key="1">
    <source>
        <dbReference type="SAM" id="MobiDB-lite"/>
    </source>
</evidence>
<accession>A0A8X6PAU8</accession>
<keyword evidence="3" id="KW-1185">Reference proteome</keyword>
<proteinExistence type="predicted"/>